<sequence>MRMYLNKTFIYLSSKVYLKSSPYDCMQKTKNAV</sequence>
<evidence type="ECO:0000313" key="1">
    <source>
        <dbReference type="EMBL" id="DAD73562.1"/>
    </source>
</evidence>
<name>A0A8S5LUJ2_9CAUD</name>
<protein>
    <submittedName>
        <fullName evidence="1">Uncharacterized protein</fullName>
    </submittedName>
</protein>
<dbReference type="EMBL" id="BK014739">
    <property type="protein sequence ID" value="DAD73562.1"/>
    <property type="molecule type" value="Genomic_DNA"/>
</dbReference>
<reference evidence="1" key="1">
    <citation type="journal article" date="2021" name="Proc. Natl. Acad. Sci. U.S.A.">
        <title>A Catalog of Tens of Thousands of Viruses from Human Metagenomes Reveals Hidden Associations with Chronic Diseases.</title>
        <authorList>
            <person name="Tisza M.J."/>
            <person name="Buck C.B."/>
        </authorList>
    </citation>
    <scope>NUCLEOTIDE SEQUENCE</scope>
    <source>
        <strain evidence="1">CtwmI4</strain>
    </source>
</reference>
<proteinExistence type="predicted"/>
<accession>A0A8S5LUJ2</accession>
<organism evidence="1">
    <name type="scientific">Myoviridae sp. ctwmI4</name>
    <dbReference type="NCBI Taxonomy" id="2826710"/>
    <lineage>
        <taxon>Viruses</taxon>
        <taxon>Duplodnaviria</taxon>
        <taxon>Heunggongvirae</taxon>
        <taxon>Uroviricota</taxon>
        <taxon>Caudoviricetes</taxon>
    </lineage>
</organism>